<keyword evidence="2" id="KW-1185">Reference proteome</keyword>
<protein>
    <submittedName>
        <fullName evidence="1">AAA family ATPase</fullName>
    </submittedName>
</protein>
<dbReference type="CDD" id="cd02019">
    <property type="entry name" value="NK"/>
    <property type="match status" value="1"/>
</dbReference>
<dbReference type="EMBL" id="CP078145">
    <property type="protein sequence ID" value="QXN91927.1"/>
    <property type="molecule type" value="Genomic_DNA"/>
</dbReference>
<organism evidence="1 2">
    <name type="scientific">Nocardia iowensis</name>
    <dbReference type="NCBI Taxonomy" id="204891"/>
    <lineage>
        <taxon>Bacteria</taxon>
        <taxon>Bacillati</taxon>
        <taxon>Actinomycetota</taxon>
        <taxon>Actinomycetes</taxon>
        <taxon>Mycobacteriales</taxon>
        <taxon>Nocardiaceae</taxon>
        <taxon>Nocardia</taxon>
    </lineage>
</organism>
<name>A0ABX8RQL3_NOCIO</name>
<dbReference type="Proteomes" id="UP000694257">
    <property type="component" value="Chromosome"/>
</dbReference>
<proteinExistence type="predicted"/>
<evidence type="ECO:0000313" key="2">
    <source>
        <dbReference type="Proteomes" id="UP000694257"/>
    </source>
</evidence>
<sequence>MRERHLFESIEGLPGTGKSTVAPLLAQARQAVLVPTIPAFYQPLRRELDVYENVDARMCFYLSALFTAVDQIRRYLDAGIPVVVESYFARCLTTHRVFGAEVDVILPRNLPQPVMYQLVCEPEERRNRLAQREKPTTRWDAISEQNADRLTDAYLQYPVHQIDTSGRQPEQVVRTILSMNAIEANHADR</sequence>
<evidence type="ECO:0000313" key="1">
    <source>
        <dbReference type="EMBL" id="QXN91927.1"/>
    </source>
</evidence>
<gene>
    <name evidence="1" type="ORF">KV110_01680</name>
</gene>
<reference evidence="1 2" key="1">
    <citation type="submission" date="2021-07" db="EMBL/GenBank/DDBJ databases">
        <title>Whole Genome Sequence of Nocardia Iowensis.</title>
        <authorList>
            <person name="Lamm A."/>
            <person name="Collins-Fairclough A.M."/>
            <person name="Bunk B."/>
            <person name="Sproer C."/>
        </authorList>
    </citation>
    <scope>NUCLEOTIDE SEQUENCE [LARGE SCALE GENOMIC DNA]</scope>
    <source>
        <strain evidence="1 2">NRRL 5646</strain>
    </source>
</reference>
<accession>A0ABX8RQL3</accession>